<dbReference type="Proteomes" id="UP001139366">
    <property type="component" value="Unassembled WGS sequence"/>
</dbReference>
<keyword evidence="1" id="KW-0472">Membrane</keyword>
<proteinExistence type="predicted"/>
<protein>
    <submittedName>
        <fullName evidence="2">Uncharacterized protein</fullName>
    </submittedName>
</protein>
<gene>
    <name evidence="2" type="ORF">K6T82_11345</name>
</gene>
<comment type="caution">
    <text evidence="2">The sequence shown here is derived from an EMBL/GenBank/DDBJ whole genome shotgun (WGS) entry which is preliminary data.</text>
</comment>
<organism evidence="2 3">
    <name type="scientific">Flavobacterium potami</name>
    <dbReference type="NCBI Taxonomy" id="2872310"/>
    <lineage>
        <taxon>Bacteria</taxon>
        <taxon>Pseudomonadati</taxon>
        <taxon>Bacteroidota</taxon>
        <taxon>Flavobacteriia</taxon>
        <taxon>Flavobacteriales</taxon>
        <taxon>Flavobacteriaceae</taxon>
        <taxon>Flavobacterium</taxon>
    </lineage>
</organism>
<reference evidence="2 3" key="1">
    <citation type="journal article" date="2023" name="Antonie Van Leeuwenhoek">
        <title>Flavobacterium potami sp. nov., a multi-metal resistance genes harbouring bacterium isolated from shallow river silt.</title>
        <authorList>
            <person name="Li S."/>
            <person name="Mao S."/>
            <person name="Mu W."/>
            <person name="Guo B."/>
            <person name="Li C."/>
            <person name="Zhu Q."/>
            <person name="Hou X."/>
            <person name="Zhao Y."/>
            <person name="Wei S."/>
            <person name="Liu H."/>
            <person name="Liu A."/>
        </authorList>
    </citation>
    <scope>NUCLEOTIDE SEQUENCE [LARGE SCALE GENOMIC DNA]</scope>
    <source>
        <strain evidence="2 3">17A</strain>
    </source>
</reference>
<evidence type="ECO:0000313" key="2">
    <source>
        <dbReference type="EMBL" id="MBZ4035363.1"/>
    </source>
</evidence>
<keyword evidence="1" id="KW-0812">Transmembrane</keyword>
<accession>A0A9X1KPZ8</accession>
<dbReference type="EMBL" id="JAINUY010000003">
    <property type="protein sequence ID" value="MBZ4035363.1"/>
    <property type="molecule type" value="Genomic_DNA"/>
</dbReference>
<evidence type="ECO:0000256" key="1">
    <source>
        <dbReference type="SAM" id="Phobius"/>
    </source>
</evidence>
<sequence>MKTKSIFCKLLLIIIILIISFIGYKQYQVENYINKQKKIYKILQGKKRINYTPFVIRFLNGELNKTKNYQSESKAFYMPYAMVDLKSVYLDKDFDSYIVYCYFTEEEIVKYYENIKNDSRSPKSPTTIY</sequence>
<evidence type="ECO:0000313" key="3">
    <source>
        <dbReference type="Proteomes" id="UP001139366"/>
    </source>
</evidence>
<keyword evidence="1" id="KW-1133">Transmembrane helix</keyword>
<name>A0A9X1KPZ8_9FLAO</name>
<feature type="transmembrane region" description="Helical" evidence="1">
    <location>
        <begin position="7"/>
        <end position="24"/>
    </location>
</feature>
<dbReference type="AlphaFoldDB" id="A0A9X1KPZ8"/>
<keyword evidence="3" id="KW-1185">Reference proteome</keyword>